<evidence type="ECO:0000313" key="2">
    <source>
        <dbReference type="EMBL" id="ETN61130.1"/>
    </source>
</evidence>
<name>W5JE05_ANODA</name>
<dbReference type="EMBL" id="ADMH02001771">
    <property type="protein sequence ID" value="ETN61130.1"/>
    <property type="molecule type" value="Genomic_DNA"/>
</dbReference>
<reference evidence="2" key="3">
    <citation type="journal article" date="2013" name="Nucleic Acids Res.">
        <title>The genome of Anopheles darlingi, the main neotropical malaria vector.</title>
        <authorList>
            <person name="Marinotti O."/>
            <person name="Cerqueira G.C."/>
            <person name="de Almeida L.G."/>
            <person name="Ferro M.I."/>
            <person name="Loreto E.L."/>
            <person name="Zaha A."/>
            <person name="Teixeira S.M."/>
            <person name="Wespiser A.R."/>
            <person name="Almeida E Silva A."/>
            <person name="Schlindwein A.D."/>
            <person name="Pacheco A.C."/>
            <person name="Silva A.L."/>
            <person name="Graveley B.R."/>
            <person name="Walenz B.P."/>
            <person name="Lima Bde A."/>
            <person name="Ribeiro C.A."/>
            <person name="Nunes-Silva C.G."/>
            <person name="de Carvalho C.R."/>
            <person name="Soares C.M."/>
            <person name="de Menezes C.B."/>
            <person name="Matiolli C."/>
            <person name="Caffrey D."/>
            <person name="Araujo D.A."/>
            <person name="de Oliveira D.M."/>
            <person name="Golenbock D."/>
            <person name="Grisard E.C."/>
            <person name="Fantinatti-Garboggini F."/>
            <person name="de Carvalho F.M."/>
            <person name="Barcellos F.G."/>
            <person name="Prosdocimi F."/>
            <person name="May G."/>
            <person name="Azevedo Junior G.M."/>
            <person name="Guimaraes G.M."/>
            <person name="Goldman G.H."/>
            <person name="Padilha I.Q."/>
            <person name="Batista Jda S."/>
            <person name="Ferro J.A."/>
            <person name="Ribeiro J.M."/>
            <person name="Fietto J.L."/>
            <person name="Dabbas K.M."/>
            <person name="Cerdeira L."/>
            <person name="Agnez-Lima L.F."/>
            <person name="Brocchi M."/>
            <person name="de Carvalho M.O."/>
            <person name="Teixeira Mde M."/>
            <person name="Diniz Maia Mde M."/>
            <person name="Goldman M.H."/>
            <person name="Cruz Schneider M.P."/>
            <person name="Felipe M.S."/>
            <person name="Hungria M."/>
            <person name="Nicolas M.F."/>
            <person name="Pereira M."/>
            <person name="Montes M.A."/>
            <person name="Cantao M.E."/>
            <person name="Vincentz M."/>
            <person name="Rafael M.S."/>
            <person name="Silverman N."/>
            <person name="Stoco P.H."/>
            <person name="Souza R.C."/>
            <person name="Vicentini R."/>
            <person name="Gazzinelli R.T."/>
            <person name="Neves Rde O."/>
            <person name="Silva R."/>
            <person name="Astolfi-Filho S."/>
            <person name="Maciel T.E."/>
            <person name="Urmenyi T.P."/>
            <person name="Tadei W.P."/>
            <person name="Camargo E.P."/>
            <person name="de Vasconcelos A.T."/>
        </authorList>
    </citation>
    <scope>NUCLEOTIDE SEQUENCE</scope>
</reference>
<dbReference type="Proteomes" id="UP000000673">
    <property type="component" value="Unassembled WGS sequence"/>
</dbReference>
<sequence>MQGSNLSQSAHHSIATSPPIAPEKESRARRIMPRWCGAGGGSTSTSPLSSVKGETLTTERPDCCPVTATFHHASNAGLFAHTTTPSSEARPPRVVSWYGHRACGIGCDTDAFGMLVGVDTYSPWYRNRTLGSNRASLIDACRVPGISATENHKTTTTPGTLTPGIGEAALVHGSAPSHGMKVFETTTTTTTTTKAHHHDALTSCGGNILPYKIEELAKHGIIVRDLAFEDGTFPPNEIVMEWFEILKQK</sequence>
<dbReference type="STRING" id="43151.W5JE05"/>
<evidence type="ECO:0000256" key="1">
    <source>
        <dbReference type="SAM" id="MobiDB-lite"/>
    </source>
</evidence>
<dbReference type="EnsemblMetazoa" id="ADAC007220-RA">
    <property type="protein sequence ID" value="ADAC007220-PA"/>
    <property type="gene ID" value="ADAC007220"/>
</dbReference>
<evidence type="ECO:0000313" key="4">
    <source>
        <dbReference type="Proteomes" id="UP000000673"/>
    </source>
</evidence>
<dbReference type="AlphaFoldDB" id="W5JE05"/>
<protein>
    <submittedName>
        <fullName evidence="2 3">Uncharacterized protein</fullName>
    </submittedName>
</protein>
<feature type="region of interest" description="Disordered" evidence="1">
    <location>
        <begin position="1"/>
        <end position="56"/>
    </location>
</feature>
<dbReference type="VEuPathDB" id="VectorBase:ADAC007220"/>
<dbReference type="VEuPathDB" id="VectorBase:ADAR2_005751"/>
<dbReference type="HOGENOM" id="CLU_1116544_0_0_1"/>
<evidence type="ECO:0000313" key="3">
    <source>
        <dbReference type="EnsemblMetazoa" id="ADAC007220-PA"/>
    </source>
</evidence>
<organism evidence="2">
    <name type="scientific">Anopheles darlingi</name>
    <name type="common">Mosquito</name>
    <dbReference type="NCBI Taxonomy" id="43151"/>
    <lineage>
        <taxon>Eukaryota</taxon>
        <taxon>Metazoa</taxon>
        <taxon>Ecdysozoa</taxon>
        <taxon>Arthropoda</taxon>
        <taxon>Hexapoda</taxon>
        <taxon>Insecta</taxon>
        <taxon>Pterygota</taxon>
        <taxon>Neoptera</taxon>
        <taxon>Endopterygota</taxon>
        <taxon>Diptera</taxon>
        <taxon>Nematocera</taxon>
        <taxon>Culicoidea</taxon>
        <taxon>Culicidae</taxon>
        <taxon>Anophelinae</taxon>
        <taxon>Anopheles</taxon>
    </lineage>
</organism>
<proteinExistence type="predicted"/>
<accession>W5JE05</accession>
<reference evidence="2 4" key="1">
    <citation type="journal article" date="2010" name="BMC Genomics">
        <title>Combination of measures distinguishes pre-miRNAs from other stem-loops in the genome of the newly sequenced Anopheles darlingi.</title>
        <authorList>
            <person name="Mendes N.D."/>
            <person name="Freitas A.T."/>
            <person name="Vasconcelos A.T."/>
            <person name="Sagot M.F."/>
        </authorList>
    </citation>
    <scope>NUCLEOTIDE SEQUENCE</scope>
</reference>
<dbReference type="eggNOG" id="KOG2836">
    <property type="taxonomic scope" value="Eukaryota"/>
</dbReference>
<gene>
    <name evidence="2" type="ORF">AND_007220</name>
</gene>
<feature type="compositionally biased region" description="Polar residues" evidence="1">
    <location>
        <begin position="1"/>
        <end position="16"/>
    </location>
</feature>
<feature type="compositionally biased region" description="Low complexity" evidence="1">
    <location>
        <begin position="43"/>
        <end position="53"/>
    </location>
</feature>
<keyword evidence="4" id="KW-1185">Reference proteome</keyword>
<reference evidence="3" key="4">
    <citation type="submission" date="2015-06" db="UniProtKB">
        <authorList>
            <consortium name="EnsemblMetazoa"/>
        </authorList>
    </citation>
    <scope>IDENTIFICATION</scope>
</reference>
<reference evidence="2" key="2">
    <citation type="submission" date="2010-05" db="EMBL/GenBank/DDBJ databases">
        <authorList>
            <person name="Almeida L.G."/>
            <person name="Nicolas M.F."/>
            <person name="Souza R.C."/>
            <person name="Vasconcelos A.T.R."/>
        </authorList>
    </citation>
    <scope>NUCLEOTIDE SEQUENCE</scope>
</reference>